<sequence length="210" mass="21423">MMAFRAISVFTLSCVALLSSGAVSAMTDPATGIAFEPKLGSLSLFGVGVRRKGPIKVYSVGLYGMEDTQVGLSAVSRGDKGNALATLQSSVKAANSTSFLLKMNFKIGGEKMASAIAEGVAPRHTGDAGDVEKLKELIFNGVAAKGGSATKGTTFLFECGNGGVTVSVDGAKQGTVEGTGICEAFCDVYLDDKAVSPALRESCVESCCAP</sequence>
<evidence type="ECO:0000256" key="1">
    <source>
        <dbReference type="SAM" id="SignalP"/>
    </source>
</evidence>
<dbReference type="InterPro" id="IPR016087">
    <property type="entry name" value="Chalcone_isomerase"/>
</dbReference>
<dbReference type="EMBL" id="HBGN01026155">
    <property type="protein sequence ID" value="CAD9341479.1"/>
    <property type="molecule type" value="Transcribed_RNA"/>
</dbReference>
<feature type="chain" id="PRO_5030160154" description="Chalcone isomerase domain-containing protein" evidence="1">
    <location>
        <begin position="26"/>
        <end position="210"/>
    </location>
</feature>
<dbReference type="GO" id="GO:0016872">
    <property type="term" value="F:intramolecular lyase activity"/>
    <property type="evidence" value="ECO:0007669"/>
    <property type="project" value="InterPro"/>
</dbReference>
<dbReference type="Gene3D" id="3.50.70.10">
    <property type="match status" value="1"/>
</dbReference>
<evidence type="ECO:0000313" key="3">
    <source>
        <dbReference type="EMBL" id="CAD9341479.1"/>
    </source>
</evidence>
<dbReference type="SUPFAM" id="SSF54626">
    <property type="entry name" value="Chalcone isomerase"/>
    <property type="match status" value="1"/>
</dbReference>
<name>A0A6U3SQN1_9STRA</name>
<keyword evidence="1" id="KW-0732">Signal</keyword>
<feature type="domain" description="Chalcone isomerase" evidence="2">
    <location>
        <begin position="41"/>
        <end position="201"/>
    </location>
</feature>
<dbReference type="PANTHER" id="PTHR47698">
    <property type="entry name" value="FATTY-ACID-BINDING PROTEIN 3, CHLOROPLASTIC"/>
    <property type="match status" value="1"/>
</dbReference>
<dbReference type="AlphaFoldDB" id="A0A6U3SQN1"/>
<evidence type="ECO:0000259" key="2">
    <source>
        <dbReference type="Pfam" id="PF16036"/>
    </source>
</evidence>
<feature type="signal peptide" evidence="1">
    <location>
        <begin position="1"/>
        <end position="25"/>
    </location>
</feature>
<accession>A0A6U3SQN1</accession>
<dbReference type="PANTHER" id="PTHR47698:SF2">
    <property type="entry name" value="FATTY-ACID-BINDING PROTEIN 3, CHLOROPLASTIC"/>
    <property type="match status" value="1"/>
</dbReference>
<proteinExistence type="predicted"/>
<protein>
    <recommendedName>
        <fullName evidence="2">Chalcone isomerase domain-containing protein</fullName>
    </recommendedName>
</protein>
<dbReference type="Pfam" id="PF16036">
    <property type="entry name" value="Chalcone_3"/>
    <property type="match status" value="1"/>
</dbReference>
<dbReference type="InterPro" id="IPR016088">
    <property type="entry name" value="Chalcone_isomerase_3-sand"/>
</dbReference>
<organism evidence="3">
    <name type="scientific">Ditylum brightwellii</name>
    <dbReference type="NCBI Taxonomy" id="49249"/>
    <lineage>
        <taxon>Eukaryota</taxon>
        <taxon>Sar</taxon>
        <taxon>Stramenopiles</taxon>
        <taxon>Ochrophyta</taxon>
        <taxon>Bacillariophyta</taxon>
        <taxon>Mediophyceae</taxon>
        <taxon>Lithodesmiophycidae</taxon>
        <taxon>Lithodesmiales</taxon>
        <taxon>Lithodesmiaceae</taxon>
        <taxon>Ditylum</taxon>
    </lineage>
</organism>
<gene>
    <name evidence="3" type="ORF">DBRI1063_LOCUS16796</name>
</gene>
<reference evidence="3" key="1">
    <citation type="submission" date="2021-01" db="EMBL/GenBank/DDBJ databases">
        <authorList>
            <person name="Corre E."/>
            <person name="Pelletier E."/>
            <person name="Niang G."/>
            <person name="Scheremetjew M."/>
            <person name="Finn R."/>
            <person name="Kale V."/>
            <person name="Holt S."/>
            <person name="Cochrane G."/>
            <person name="Meng A."/>
            <person name="Brown T."/>
            <person name="Cohen L."/>
        </authorList>
    </citation>
    <scope>NUCLEOTIDE SEQUENCE</scope>
    <source>
        <strain evidence="3">Pop2</strain>
    </source>
</reference>
<dbReference type="InterPro" id="IPR036298">
    <property type="entry name" value="Chalcone_isomerase_sf"/>
</dbReference>